<keyword evidence="2" id="KW-1185">Reference proteome</keyword>
<protein>
    <submittedName>
        <fullName evidence="1">Uncharacterized protein</fullName>
    </submittedName>
</protein>
<evidence type="ECO:0000313" key="1">
    <source>
        <dbReference type="EMBL" id="KAJ9119738.1"/>
    </source>
</evidence>
<organism evidence="1 2">
    <name type="scientific">Naganishia vaughanmartiniae</name>
    <dbReference type="NCBI Taxonomy" id="1424756"/>
    <lineage>
        <taxon>Eukaryota</taxon>
        <taxon>Fungi</taxon>
        <taxon>Dikarya</taxon>
        <taxon>Basidiomycota</taxon>
        <taxon>Agaricomycotina</taxon>
        <taxon>Tremellomycetes</taxon>
        <taxon>Filobasidiales</taxon>
        <taxon>Filobasidiaceae</taxon>
        <taxon>Naganishia</taxon>
    </lineage>
</organism>
<dbReference type="Proteomes" id="UP001243375">
    <property type="component" value="Unassembled WGS sequence"/>
</dbReference>
<proteinExistence type="predicted"/>
<comment type="caution">
    <text evidence="1">The sequence shown here is derived from an EMBL/GenBank/DDBJ whole genome shotgun (WGS) entry which is preliminary data.</text>
</comment>
<accession>A0ACC2X6T6</accession>
<gene>
    <name evidence="1" type="ORF">QFC22_003448</name>
</gene>
<name>A0ACC2X6T6_9TREE</name>
<dbReference type="EMBL" id="JASBWU010000008">
    <property type="protein sequence ID" value="KAJ9119738.1"/>
    <property type="molecule type" value="Genomic_DNA"/>
</dbReference>
<sequence length="343" mass="37496">MQTSPTPYFALSWLLTLFSHDINTLEPVQRIFDFLLARNPAAVIYLGVAVSFTSRLSRILPAHSSVVQIVLLKKDRIMKLASTLEDDPGIIHTNLALLPPLLADNPGDSPRANAVNGAARPAALEPLEDSTIYPSTDGPNPHEPIVLSELFALTDSLWSRFPLQHAAVRADEIMASRSAIFTYRDLESTLEAGNSDADETKPRTMNATDDIAAWVSTGPLDEAEVVVVPSLDDTDDEKPTDVPAHVTRKSFNRKGDLLRRRWVGRTSLAIVVLLLGLSIAAYQARTKRGLPGLWAFPGLFLDFGVKESLKNHLGPVGAWLVAGRIKISEVAASAKHYAQYFTD</sequence>
<reference evidence="1" key="1">
    <citation type="submission" date="2023-04" db="EMBL/GenBank/DDBJ databases">
        <title>Draft Genome sequencing of Naganishia species isolated from polar environments using Oxford Nanopore Technology.</title>
        <authorList>
            <person name="Leo P."/>
            <person name="Venkateswaran K."/>
        </authorList>
    </citation>
    <scope>NUCLEOTIDE SEQUENCE</scope>
    <source>
        <strain evidence="1">MNA-CCFEE 5425</strain>
    </source>
</reference>
<evidence type="ECO:0000313" key="2">
    <source>
        <dbReference type="Proteomes" id="UP001243375"/>
    </source>
</evidence>